<dbReference type="OrthoDB" id="9803907at2"/>
<dbReference type="EMBL" id="CP000804">
    <property type="protein sequence ID" value="ABU57352.1"/>
    <property type="molecule type" value="Genomic_DNA"/>
</dbReference>
<dbReference type="SUPFAM" id="SSF53623">
    <property type="entry name" value="MurD-like peptide ligases, catalytic domain"/>
    <property type="match status" value="1"/>
</dbReference>
<accession>A7NIP9</accession>
<keyword evidence="1" id="KW-0547">Nucleotide-binding</keyword>
<dbReference type="GO" id="GO:0071555">
    <property type="term" value="P:cell wall organization"/>
    <property type="evidence" value="ECO:0007669"/>
    <property type="project" value="UniProtKB-KW"/>
</dbReference>
<dbReference type="GO" id="GO:0140282">
    <property type="term" value="F:carbon-nitrogen ligase activity on lipid II"/>
    <property type="evidence" value="ECO:0007669"/>
    <property type="project" value="UniProtKB-UniRule"/>
</dbReference>
<name>A7NIP9_ROSCS</name>
<dbReference type="eggNOG" id="COG0769">
    <property type="taxonomic scope" value="Bacteria"/>
</dbReference>
<dbReference type="PANTHER" id="PTHR23135">
    <property type="entry name" value="MUR LIGASE FAMILY MEMBER"/>
    <property type="match status" value="1"/>
</dbReference>
<feature type="binding site" evidence="1">
    <location>
        <position position="237"/>
    </location>
    <ligand>
        <name>Zn(2+)</name>
        <dbReference type="ChEBI" id="CHEBI:29105"/>
    </ligand>
</feature>
<evidence type="ECO:0000313" key="4">
    <source>
        <dbReference type="EMBL" id="ABU57352.1"/>
    </source>
</evidence>
<sequence>MIDIRLLLAVAAGKSTGVASRVLRRGGGTTLPGVVARRVDPQALRKLAVALPQGVVLVSGTNGKTTTTRMIAAMLADDGRAPLHNRAGANLISGVTATALAGVSFGGRSPARIGLFETDEAAFPGIAAETTPRLVVLHNLFRDQLDRYGEVDTVAKGWRSALERLPATTTVLLNADDPAVAALGEGLSAKVRFYGLNDRRYASGAAAQIGDARFCRRCGAPYRYTALFYAHVGHYRCDRCSAARPTPDYALERLDLHGVKESMLCLTFPGGAMELHLPLPGLYNAINALAAIAACLELGVPAPRIRATLEHFDAAFGRIERVDAGGRPLLIALIKNPVGATETIRMLTDALNVERSTHVATLQSNAAQAAETLQGDAASAERSRCNVSTNNLHPSTLLHLLILINDRHADGTDVSWLWDAEFERLAGHVARATIGGTRAADMAVRLKYAGVESECISVVDDPADALDAALERLPASATLYALPTYTAMLDLRAELVRRRWARPFWED</sequence>
<comment type="catalytic activity">
    <reaction evidence="1">
        <text>beta-D-GlcNAc-(1-&gt;4)-Mur2Ac(oyl-L-Ala-gamma-D-Glu-L-Lys-D-Ala-D-Ala)-di-trans,octa-cis-undecaprenyl diphosphate + L-glutamine + ATP + H2O = beta-D-GlcNAc-(1-&gt;4)-Mur2Ac(oyl-L-Ala-D-isoglutaminyl-L-Lys-D-Ala-D-Ala)-di-trans,octa-cis-undecaprenyl diphosphate + L-glutamate + ADP + phosphate + H(+)</text>
        <dbReference type="Rhea" id="RHEA:57928"/>
        <dbReference type="ChEBI" id="CHEBI:15377"/>
        <dbReference type="ChEBI" id="CHEBI:15378"/>
        <dbReference type="ChEBI" id="CHEBI:29985"/>
        <dbReference type="ChEBI" id="CHEBI:30616"/>
        <dbReference type="ChEBI" id="CHEBI:43474"/>
        <dbReference type="ChEBI" id="CHEBI:58359"/>
        <dbReference type="ChEBI" id="CHEBI:60033"/>
        <dbReference type="ChEBI" id="CHEBI:62233"/>
        <dbReference type="ChEBI" id="CHEBI:456216"/>
        <dbReference type="EC" id="6.3.5.13"/>
    </reaction>
</comment>
<evidence type="ECO:0000313" key="5">
    <source>
        <dbReference type="Proteomes" id="UP000000263"/>
    </source>
</evidence>
<keyword evidence="1" id="KW-0436">Ligase</keyword>
<proteinExistence type="inferred from homology"/>
<evidence type="ECO:0000259" key="3">
    <source>
        <dbReference type="Pfam" id="PF08353"/>
    </source>
</evidence>
<dbReference type="RefSeq" id="WP_012119782.1">
    <property type="nucleotide sequence ID" value="NC_009767.1"/>
</dbReference>
<dbReference type="InterPro" id="IPR036565">
    <property type="entry name" value="Mur-like_cat_sf"/>
</dbReference>
<feature type="binding site" evidence="1">
    <location>
        <position position="240"/>
    </location>
    <ligand>
        <name>Zn(2+)</name>
        <dbReference type="ChEBI" id="CHEBI:29105"/>
    </ligand>
</feature>
<feature type="domain" description="Lipid II isoglutaminyl synthase (glutamine-hydrolyzing) subunit MurT C-terminal" evidence="3">
    <location>
        <begin position="398"/>
        <end position="488"/>
    </location>
</feature>
<dbReference type="Pfam" id="PF08353">
    <property type="entry name" value="MurT_C"/>
    <property type="match status" value="1"/>
</dbReference>
<keyword evidence="1" id="KW-0862">Zinc</keyword>
<keyword evidence="1" id="KW-0961">Cell wall biogenesis/degradation</keyword>
<dbReference type="GO" id="GO:0008360">
    <property type="term" value="P:regulation of cell shape"/>
    <property type="evidence" value="ECO:0007669"/>
    <property type="project" value="UniProtKB-KW"/>
</dbReference>
<keyword evidence="1" id="KW-0133">Cell shape</keyword>
<dbReference type="UniPathway" id="UPA00219"/>
<dbReference type="Proteomes" id="UP000000263">
    <property type="component" value="Chromosome"/>
</dbReference>
<dbReference type="InterPro" id="IPR013564">
    <property type="entry name" value="MurT_C"/>
</dbReference>
<dbReference type="PANTHER" id="PTHR23135:SF7">
    <property type="entry name" value="LIPID II ISOGLUTAMINYL SYNTHASE (GLUTAMINE-HYDROLYZING) SUBUNIT MURT"/>
    <property type="match status" value="1"/>
</dbReference>
<gene>
    <name evidence="1" type="primary">murT</name>
    <name evidence="4" type="ordered locus">Rcas_1255</name>
</gene>
<protein>
    <recommendedName>
        <fullName evidence="1">Lipid II isoglutaminyl synthase (glutamine-hydrolyzing) subunit MurT</fullName>
        <ecNumber evidence="1">6.3.5.13</ecNumber>
    </recommendedName>
</protein>
<feature type="binding site" evidence="1">
    <location>
        <position position="218"/>
    </location>
    <ligand>
        <name>Zn(2+)</name>
        <dbReference type="ChEBI" id="CHEBI:29105"/>
    </ligand>
</feature>
<keyword evidence="5" id="KW-1185">Reference proteome</keyword>
<dbReference type="GO" id="GO:0009252">
    <property type="term" value="P:peptidoglycan biosynthetic process"/>
    <property type="evidence" value="ECO:0007669"/>
    <property type="project" value="UniProtKB-UniRule"/>
</dbReference>
<comment type="function">
    <text evidence="1">The lipid II isoglutaminyl synthase complex catalyzes the formation of alpha-D-isoglutamine in the cell wall lipid II stem peptide. The MurT subunit catalyzes the ATP-dependent amidation of D-glutamate residue of lipid II, converting it to an isoglutamine residue.</text>
</comment>
<comment type="similarity">
    <text evidence="1">Belongs to the MurCDEF family. MurT subfamily.</text>
</comment>
<reference evidence="4 5" key="1">
    <citation type="submission" date="2007-08" db="EMBL/GenBank/DDBJ databases">
        <title>Complete sequence of Roseiflexus castenholzii DSM 13941.</title>
        <authorList>
            <consortium name="US DOE Joint Genome Institute"/>
            <person name="Copeland A."/>
            <person name="Lucas S."/>
            <person name="Lapidus A."/>
            <person name="Barry K."/>
            <person name="Glavina del Rio T."/>
            <person name="Dalin E."/>
            <person name="Tice H."/>
            <person name="Pitluck S."/>
            <person name="Thompson L.S."/>
            <person name="Brettin T."/>
            <person name="Bruce D."/>
            <person name="Detter J.C."/>
            <person name="Han C."/>
            <person name="Tapia R."/>
            <person name="Schmutz J."/>
            <person name="Larimer F."/>
            <person name="Land M."/>
            <person name="Hauser L."/>
            <person name="Kyrpides N."/>
            <person name="Mikhailova N."/>
            <person name="Bryant D.A."/>
            <person name="Hanada S."/>
            <person name="Tsukatani Y."/>
            <person name="Richardson P."/>
        </authorList>
    </citation>
    <scope>NUCLEOTIDE SEQUENCE [LARGE SCALE GENOMIC DNA]</scope>
    <source>
        <strain evidence="5">DSM 13941 / HLO8</strain>
    </source>
</reference>
<dbReference type="HAMAP" id="MF_02214">
    <property type="entry name" value="Lipid_II_synth_MurT"/>
    <property type="match status" value="1"/>
</dbReference>
<comment type="subunit">
    <text evidence="1">Forms a heterodimer with GatD.</text>
</comment>
<organism evidence="4 5">
    <name type="scientific">Roseiflexus castenholzii (strain DSM 13941 / HLO8)</name>
    <dbReference type="NCBI Taxonomy" id="383372"/>
    <lineage>
        <taxon>Bacteria</taxon>
        <taxon>Bacillati</taxon>
        <taxon>Chloroflexota</taxon>
        <taxon>Chloroflexia</taxon>
        <taxon>Chloroflexales</taxon>
        <taxon>Roseiflexineae</taxon>
        <taxon>Roseiflexaceae</taxon>
        <taxon>Roseiflexus</taxon>
    </lineage>
</organism>
<dbReference type="GO" id="GO:0016881">
    <property type="term" value="F:acid-amino acid ligase activity"/>
    <property type="evidence" value="ECO:0007669"/>
    <property type="project" value="InterPro"/>
</dbReference>
<dbReference type="InterPro" id="IPR043703">
    <property type="entry name" value="Lipid_II_synth_MurT"/>
</dbReference>
<dbReference type="InterPro" id="IPR013221">
    <property type="entry name" value="Mur_ligase_cen"/>
</dbReference>
<keyword evidence="1" id="KW-0479">Metal-binding</keyword>
<feature type="active site" evidence="1">
    <location>
        <position position="413"/>
    </location>
</feature>
<dbReference type="KEGG" id="rca:Rcas_1255"/>
<comment type="pathway">
    <text evidence="1">Cell wall biogenesis; peptidoglycan biosynthesis.</text>
</comment>
<comment type="catalytic activity">
    <reaction evidence="1">
        <text>beta-D-GlcNAc-(1-&gt;4)-Mur2Ac(oyl-L-Ala-gamma-D-O-P-Glu-L-Lys-D-Ala-D-Ala)-di-trans,octa-cis-undecaprenyl diphosphate + NH4(+) = beta-D-GlcNAc-(1-&gt;4)-Mur2Ac(oyl-L-Ala-D-isoglutaminyl-L-Lys-D-Ala-D-Ala)-di-trans,octa-cis-undecaprenyl diphosphate + phosphate + H(+)</text>
        <dbReference type="Rhea" id="RHEA:57932"/>
        <dbReference type="ChEBI" id="CHEBI:15378"/>
        <dbReference type="ChEBI" id="CHEBI:28938"/>
        <dbReference type="ChEBI" id="CHEBI:43474"/>
        <dbReference type="ChEBI" id="CHEBI:62233"/>
        <dbReference type="ChEBI" id="CHEBI:143132"/>
    </reaction>
</comment>
<dbReference type="HOGENOM" id="CLU_041534_0_0_0"/>
<dbReference type="GO" id="GO:0008270">
    <property type="term" value="F:zinc ion binding"/>
    <property type="evidence" value="ECO:0007669"/>
    <property type="project" value="UniProtKB-UniRule"/>
</dbReference>
<dbReference type="GO" id="GO:0005524">
    <property type="term" value="F:ATP binding"/>
    <property type="evidence" value="ECO:0007669"/>
    <property type="project" value="UniProtKB-UniRule"/>
</dbReference>
<dbReference type="Gene3D" id="3.40.1190.10">
    <property type="entry name" value="Mur-like, catalytic domain"/>
    <property type="match status" value="1"/>
</dbReference>
<comment type="catalytic activity">
    <reaction evidence="1">
        <text>beta-D-GlcNAc-(1-&gt;4)-Mur2Ac(oyl-L-Ala-gamma-D-Glu-L-Lys-D-Ala-D-Ala)-di-trans,octa-cis-undecaprenyl diphosphate + ATP = beta-D-GlcNAc-(1-&gt;4)-Mur2Ac(oyl-L-Ala-gamma-D-O-P-Glu-L-Lys-D-Ala-D-Ala)-di-trans,octa-cis-undecaprenyl diphosphate + ADP</text>
        <dbReference type="Rhea" id="RHEA:59488"/>
        <dbReference type="ChEBI" id="CHEBI:30616"/>
        <dbReference type="ChEBI" id="CHEBI:60033"/>
        <dbReference type="ChEBI" id="CHEBI:143132"/>
        <dbReference type="ChEBI" id="CHEBI:456216"/>
    </reaction>
</comment>
<dbReference type="Pfam" id="PF08245">
    <property type="entry name" value="Mur_ligase_M"/>
    <property type="match status" value="1"/>
</dbReference>
<evidence type="ECO:0000259" key="2">
    <source>
        <dbReference type="Pfam" id="PF08245"/>
    </source>
</evidence>
<evidence type="ECO:0000256" key="1">
    <source>
        <dbReference type="HAMAP-Rule" id="MF_02214"/>
    </source>
</evidence>
<feature type="binding site" evidence="1">
    <location>
        <position position="215"/>
    </location>
    <ligand>
        <name>Zn(2+)</name>
        <dbReference type="ChEBI" id="CHEBI:29105"/>
    </ligand>
</feature>
<dbReference type="AlphaFoldDB" id="A7NIP9"/>
<dbReference type="EC" id="6.3.5.13" evidence="1"/>
<dbReference type="STRING" id="383372.Rcas_1255"/>
<keyword evidence="1" id="KW-0067">ATP-binding</keyword>
<feature type="domain" description="Mur ligase central" evidence="2">
    <location>
        <begin position="58"/>
        <end position="200"/>
    </location>
</feature>
<keyword evidence="1" id="KW-0573">Peptidoglycan synthesis</keyword>